<dbReference type="RefSeq" id="WP_329407505.1">
    <property type="nucleotide sequence ID" value="NZ_CP109441.1"/>
</dbReference>
<gene>
    <name evidence="1" type="ORF">OG563_36000</name>
</gene>
<dbReference type="InterPro" id="IPR019587">
    <property type="entry name" value="Polyketide_cyclase/dehydratase"/>
</dbReference>
<dbReference type="Gene3D" id="3.30.530.20">
    <property type="match status" value="1"/>
</dbReference>
<accession>A0ABZ1YMT2</accession>
<dbReference type="InterPro" id="IPR023393">
    <property type="entry name" value="START-like_dom_sf"/>
</dbReference>
<evidence type="ECO:0000313" key="1">
    <source>
        <dbReference type="EMBL" id="WUV44534.1"/>
    </source>
</evidence>
<reference evidence="1" key="1">
    <citation type="submission" date="2022-10" db="EMBL/GenBank/DDBJ databases">
        <title>The complete genomes of actinobacterial strains from the NBC collection.</title>
        <authorList>
            <person name="Joergensen T.S."/>
            <person name="Alvarez Arevalo M."/>
            <person name="Sterndorff E.B."/>
            <person name="Faurdal D."/>
            <person name="Vuksanovic O."/>
            <person name="Mourched A.-S."/>
            <person name="Charusanti P."/>
            <person name="Shaw S."/>
            <person name="Blin K."/>
            <person name="Weber T."/>
        </authorList>
    </citation>
    <scope>NUCLEOTIDE SEQUENCE</scope>
    <source>
        <strain evidence="1">NBC_01482</strain>
    </source>
</reference>
<dbReference type="Proteomes" id="UP001432062">
    <property type="component" value="Chromosome"/>
</dbReference>
<dbReference type="Pfam" id="PF10604">
    <property type="entry name" value="Polyketide_cyc2"/>
    <property type="match status" value="1"/>
</dbReference>
<organism evidence="1 2">
    <name type="scientific">Nocardia vinacea</name>
    <dbReference type="NCBI Taxonomy" id="96468"/>
    <lineage>
        <taxon>Bacteria</taxon>
        <taxon>Bacillati</taxon>
        <taxon>Actinomycetota</taxon>
        <taxon>Actinomycetes</taxon>
        <taxon>Mycobacteriales</taxon>
        <taxon>Nocardiaceae</taxon>
        <taxon>Nocardia</taxon>
    </lineage>
</organism>
<dbReference type="EMBL" id="CP109441">
    <property type="protein sequence ID" value="WUV44534.1"/>
    <property type="molecule type" value="Genomic_DNA"/>
</dbReference>
<name>A0ABZ1YMT2_9NOCA</name>
<proteinExistence type="predicted"/>
<dbReference type="CDD" id="cd07821">
    <property type="entry name" value="PYR_PYL_RCAR_like"/>
    <property type="match status" value="1"/>
</dbReference>
<evidence type="ECO:0000313" key="2">
    <source>
        <dbReference type="Proteomes" id="UP001432062"/>
    </source>
</evidence>
<keyword evidence="2" id="KW-1185">Reference proteome</keyword>
<dbReference type="SUPFAM" id="SSF55961">
    <property type="entry name" value="Bet v1-like"/>
    <property type="match status" value="1"/>
</dbReference>
<sequence>METMTIERVIAAPIDDVFDWLTNANNYTKARIVLRERLIRQGEQAPYGLGAVRILTWGIGWFRERITGYDAPHEFSYLVERSVPASRHEGGRLSFTEVDGGTRVTWTTTAEARLPFAAAWFTRVLAAPVILYSFGKVLDAAESALTQANR</sequence>
<protein>
    <submittedName>
        <fullName evidence="1">SRPBCC family protein</fullName>
    </submittedName>
</protein>